<organism evidence="9 10">
    <name type="scientific">Oxalobacter vibrioformis</name>
    <dbReference type="NCBI Taxonomy" id="933080"/>
    <lineage>
        <taxon>Bacteria</taxon>
        <taxon>Pseudomonadati</taxon>
        <taxon>Pseudomonadota</taxon>
        <taxon>Betaproteobacteria</taxon>
        <taxon>Burkholderiales</taxon>
        <taxon>Oxalobacteraceae</taxon>
        <taxon>Oxalobacter</taxon>
    </lineage>
</organism>
<evidence type="ECO:0000256" key="4">
    <source>
        <dbReference type="ARBA" id="ARBA00022692"/>
    </source>
</evidence>
<name>A0A9E9M0S8_9BURK</name>
<evidence type="ECO:0000256" key="3">
    <source>
        <dbReference type="ARBA" id="ARBA00022475"/>
    </source>
</evidence>
<dbReference type="PANTHER" id="PTHR37484">
    <property type="entry name" value="ROD SHAPE-DETERMINING PROTEIN MRED"/>
    <property type="match status" value="1"/>
</dbReference>
<dbReference type="AlphaFoldDB" id="A0A9E9M0S8"/>
<evidence type="ECO:0000313" key="10">
    <source>
        <dbReference type="Proteomes" id="UP001156215"/>
    </source>
</evidence>
<dbReference type="Pfam" id="PF04093">
    <property type="entry name" value="MreD"/>
    <property type="match status" value="1"/>
</dbReference>
<dbReference type="PANTHER" id="PTHR37484:SF1">
    <property type="entry name" value="ROD SHAPE-DETERMINING PROTEIN MRED"/>
    <property type="match status" value="1"/>
</dbReference>
<protein>
    <submittedName>
        <fullName evidence="9">Rod shape-determining protein MreD</fullName>
    </submittedName>
</protein>
<feature type="transmembrane region" description="Helical" evidence="8">
    <location>
        <begin position="34"/>
        <end position="52"/>
    </location>
</feature>
<keyword evidence="3" id="KW-1003">Cell membrane</keyword>
<keyword evidence="4 8" id="KW-0812">Transmembrane</keyword>
<proteinExistence type="inferred from homology"/>
<dbReference type="GO" id="GO:0005886">
    <property type="term" value="C:plasma membrane"/>
    <property type="evidence" value="ECO:0007669"/>
    <property type="project" value="UniProtKB-SubCell"/>
</dbReference>
<evidence type="ECO:0000256" key="2">
    <source>
        <dbReference type="ARBA" id="ARBA00007776"/>
    </source>
</evidence>
<keyword evidence="6 8" id="KW-1133">Transmembrane helix</keyword>
<dbReference type="KEGG" id="ovb:NB640_03560"/>
<dbReference type="RefSeq" id="WP_269309789.1">
    <property type="nucleotide sequence ID" value="NZ_CP098242.1"/>
</dbReference>
<feature type="transmembrane region" description="Helical" evidence="8">
    <location>
        <begin position="136"/>
        <end position="159"/>
    </location>
</feature>
<dbReference type="GO" id="GO:0008360">
    <property type="term" value="P:regulation of cell shape"/>
    <property type="evidence" value="ECO:0007669"/>
    <property type="project" value="UniProtKB-KW"/>
</dbReference>
<evidence type="ECO:0000256" key="6">
    <source>
        <dbReference type="ARBA" id="ARBA00022989"/>
    </source>
</evidence>
<comment type="similarity">
    <text evidence="2">Belongs to the MreD family.</text>
</comment>
<evidence type="ECO:0000256" key="5">
    <source>
        <dbReference type="ARBA" id="ARBA00022960"/>
    </source>
</evidence>
<dbReference type="Proteomes" id="UP001156215">
    <property type="component" value="Chromosome"/>
</dbReference>
<accession>A0A9E9M0S8</accession>
<gene>
    <name evidence="9" type="primary">mreD</name>
    <name evidence="9" type="ORF">NB640_03560</name>
</gene>
<dbReference type="EMBL" id="CP098242">
    <property type="protein sequence ID" value="WAW10743.1"/>
    <property type="molecule type" value="Genomic_DNA"/>
</dbReference>
<feature type="transmembrane region" description="Helical" evidence="8">
    <location>
        <begin position="9"/>
        <end position="28"/>
    </location>
</feature>
<reference evidence="9" key="1">
    <citation type="journal article" date="2022" name="Front. Microbiol.">
        <title>New perspectives on an old grouping: The genomic and phenotypic variability of Oxalobacter formigenes and the implications for calcium oxalate stone prevention.</title>
        <authorList>
            <person name="Chmiel J.A."/>
            <person name="Carr C."/>
            <person name="Stuivenberg G.A."/>
            <person name="Venema R."/>
            <person name="Chanyi R.M."/>
            <person name="Al K.F."/>
            <person name="Giguere D."/>
            <person name="Say H."/>
            <person name="Akouris P.P."/>
            <person name="Dominguez Romero S.A."/>
            <person name="Kwong A."/>
            <person name="Tai V."/>
            <person name="Koval S.F."/>
            <person name="Razvi H."/>
            <person name="Bjazevic J."/>
            <person name="Burton J.P."/>
        </authorList>
    </citation>
    <scope>NUCLEOTIDE SEQUENCE</scope>
    <source>
        <strain evidence="9">WoOx3</strain>
    </source>
</reference>
<evidence type="ECO:0000256" key="1">
    <source>
        <dbReference type="ARBA" id="ARBA00004651"/>
    </source>
</evidence>
<feature type="transmembrane region" description="Helical" evidence="8">
    <location>
        <begin position="83"/>
        <end position="102"/>
    </location>
</feature>
<comment type="subcellular location">
    <subcellularLocation>
        <location evidence="1">Cell membrane</location>
        <topology evidence="1">Multi-pass membrane protein</topology>
    </subcellularLocation>
</comment>
<feature type="transmembrane region" description="Helical" evidence="8">
    <location>
        <begin position="109"/>
        <end position="130"/>
    </location>
</feature>
<dbReference type="PIRSF" id="PIRSF018472">
    <property type="entry name" value="MreD_proteobac"/>
    <property type="match status" value="1"/>
</dbReference>
<dbReference type="InterPro" id="IPR026034">
    <property type="entry name" value="MreD_proteobac"/>
</dbReference>
<evidence type="ECO:0000256" key="8">
    <source>
        <dbReference type="SAM" id="Phobius"/>
    </source>
</evidence>
<dbReference type="NCBIfam" id="TIGR03426">
    <property type="entry name" value="shape_MreD"/>
    <property type="match status" value="1"/>
</dbReference>
<keyword evidence="10" id="KW-1185">Reference proteome</keyword>
<keyword evidence="7 8" id="KW-0472">Membrane</keyword>
<evidence type="ECO:0000313" key="9">
    <source>
        <dbReference type="EMBL" id="WAW10743.1"/>
    </source>
</evidence>
<keyword evidence="5" id="KW-0133">Cell shape</keyword>
<sequence length="173" mass="19598">MSRSQLAKTILLPASPVFIAITLFIAFLLNLQPWGQIVGMPDFVALCLVFWGVHQPRRVGMGTAFCMGLLMDVNNATLFGENALAYAVLSYLAITIHRRVLWFPLRKQVWLVLALLLLTQLIQMFVQFLINDRFSSWLYLLDSCVAAALWPLLTVVLLAPQRRAIDKDLDRPL</sequence>
<dbReference type="InterPro" id="IPR007227">
    <property type="entry name" value="Cell_shape_determining_MreD"/>
</dbReference>
<evidence type="ECO:0000256" key="7">
    <source>
        <dbReference type="ARBA" id="ARBA00023136"/>
    </source>
</evidence>